<keyword evidence="7" id="KW-0446">Lipid-binding</keyword>
<comment type="caution">
    <text evidence="10">The sequence shown here is derived from an EMBL/GenBank/DDBJ whole genome shotgun (WGS) entry which is preliminary data.</text>
</comment>
<dbReference type="GO" id="GO:0005789">
    <property type="term" value="C:endoplasmic reticulum membrane"/>
    <property type="evidence" value="ECO:0007669"/>
    <property type="project" value="UniProtKB-SubCell"/>
</dbReference>
<keyword evidence="5" id="KW-1133">Transmembrane helix</keyword>
<gene>
    <name evidence="10" type="ORF">POCULU_LOCUS11108</name>
</gene>
<dbReference type="AlphaFoldDB" id="A0A9N9HH49"/>
<evidence type="ECO:0000256" key="3">
    <source>
        <dbReference type="ARBA" id="ARBA00022692"/>
    </source>
</evidence>
<evidence type="ECO:0000256" key="2">
    <source>
        <dbReference type="ARBA" id="ARBA00022448"/>
    </source>
</evidence>
<proteinExistence type="predicted"/>
<keyword evidence="11" id="KW-1185">Reference proteome</keyword>
<organism evidence="10 11">
    <name type="scientific">Paraglomus occultum</name>
    <dbReference type="NCBI Taxonomy" id="144539"/>
    <lineage>
        <taxon>Eukaryota</taxon>
        <taxon>Fungi</taxon>
        <taxon>Fungi incertae sedis</taxon>
        <taxon>Mucoromycota</taxon>
        <taxon>Glomeromycotina</taxon>
        <taxon>Glomeromycetes</taxon>
        <taxon>Paraglomerales</taxon>
        <taxon>Paraglomeraceae</taxon>
        <taxon>Paraglomus</taxon>
    </lineage>
</organism>
<dbReference type="PROSITE" id="PS51847">
    <property type="entry name" value="SMP"/>
    <property type="match status" value="1"/>
</dbReference>
<keyword evidence="4" id="KW-0256">Endoplasmic reticulum</keyword>
<reference evidence="10" key="1">
    <citation type="submission" date="2021-06" db="EMBL/GenBank/DDBJ databases">
        <authorList>
            <person name="Kallberg Y."/>
            <person name="Tangrot J."/>
            <person name="Rosling A."/>
        </authorList>
    </citation>
    <scope>NUCLEOTIDE SEQUENCE</scope>
    <source>
        <strain evidence="10">IA702</strain>
    </source>
</reference>
<evidence type="ECO:0000313" key="10">
    <source>
        <dbReference type="EMBL" id="CAG8673599.1"/>
    </source>
</evidence>
<feature type="non-terminal residue" evidence="10">
    <location>
        <position position="133"/>
    </location>
</feature>
<dbReference type="EMBL" id="CAJVPJ010007125">
    <property type="protein sequence ID" value="CAG8673599.1"/>
    <property type="molecule type" value="Genomic_DNA"/>
</dbReference>
<dbReference type="Pfam" id="PF10296">
    <property type="entry name" value="MMM1"/>
    <property type="match status" value="1"/>
</dbReference>
<dbReference type="PANTHER" id="PTHR13466:SF0">
    <property type="entry name" value="SMP-LTD DOMAIN-CONTAINING PROTEIN"/>
    <property type="match status" value="1"/>
</dbReference>
<evidence type="ECO:0000259" key="9">
    <source>
        <dbReference type="PROSITE" id="PS51847"/>
    </source>
</evidence>
<dbReference type="InterPro" id="IPR019411">
    <property type="entry name" value="MMM1_dom"/>
</dbReference>
<evidence type="ECO:0000256" key="6">
    <source>
        <dbReference type="ARBA" id="ARBA00023055"/>
    </source>
</evidence>
<feature type="domain" description="SMP-LTD" evidence="9">
    <location>
        <begin position="1"/>
        <end position="133"/>
    </location>
</feature>
<evidence type="ECO:0000256" key="5">
    <source>
        <dbReference type="ARBA" id="ARBA00022989"/>
    </source>
</evidence>
<evidence type="ECO:0000256" key="8">
    <source>
        <dbReference type="ARBA" id="ARBA00023136"/>
    </source>
</evidence>
<sequence>GPIEVTQLNLGEEYPMFNNARIRPSEQPGRMRVEVDCVFTDQITLGIDTHIFINWPKPKIAVLPISMVVSVVKFSATMTLEIVNTHQSTSIATSALPDFALCFDVQSLIGSCSKLESVPKVTHILTSKLRNLF</sequence>
<evidence type="ECO:0000256" key="7">
    <source>
        <dbReference type="ARBA" id="ARBA00023121"/>
    </source>
</evidence>
<feature type="non-terminal residue" evidence="10">
    <location>
        <position position="1"/>
    </location>
</feature>
<evidence type="ECO:0000256" key="4">
    <source>
        <dbReference type="ARBA" id="ARBA00022824"/>
    </source>
</evidence>
<protein>
    <submittedName>
        <fullName evidence="10">10168_t:CDS:1</fullName>
    </submittedName>
</protein>
<comment type="subcellular location">
    <subcellularLocation>
        <location evidence="1">Endoplasmic reticulum membrane</location>
    </subcellularLocation>
</comment>
<dbReference type="GO" id="GO:0008289">
    <property type="term" value="F:lipid binding"/>
    <property type="evidence" value="ECO:0007669"/>
    <property type="project" value="UniProtKB-KW"/>
</dbReference>
<keyword evidence="2" id="KW-0813">Transport</keyword>
<evidence type="ECO:0000256" key="1">
    <source>
        <dbReference type="ARBA" id="ARBA00004586"/>
    </source>
</evidence>
<keyword evidence="3" id="KW-0812">Transmembrane</keyword>
<keyword evidence="6" id="KW-0445">Lipid transport</keyword>
<name>A0A9N9HH49_9GLOM</name>
<dbReference type="InterPro" id="IPR031468">
    <property type="entry name" value="SMP_LBD"/>
</dbReference>
<accession>A0A9N9HH49</accession>
<keyword evidence="8" id="KW-0472">Membrane</keyword>
<dbReference type="CDD" id="cd21671">
    <property type="entry name" value="SMP_Mmm1"/>
    <property type="match status" value="1"/>
</dbReference>
<dbReference type="GO" id="GO:1990456">
    <property type="term" value="P:mitochondrion-endoplasmic reticulum membrane tethering"/>
    <property type="evidence" value="ECO:0007669"/>
    <property type="project" value="TreeGrafter"/>
</dbReference>
<dbReference type="GO" id="GO:0032865">
    <property type="term" value="C:ERMES complex"/>
    <property type="evidence" value="ECO:0007669"/>
    <property type="project" value="TreeGrafter"/>
</dbReference>
<evidence type="ECO:0000313" key="11">
    <source>
        <dbReference type="Proteomes" id="UP000789572"/>
    </source>
</evidence>
<dbReference type="OrthoDB" id="5599157at2759"/>
<dbReference type="GO" id="GO:0015914">
    <property type="term" value="P:phospholipid transport"/>
    <property type="evidence" value="ECO:0007669"/>
    <property type="project" value="TreeGrafter"/>
</dbReference>
<dbReference type="PANTHER" id="PTHR13466">
    <property type="entry name" value="TEX2 PROTEIN-RELATED"/>
    <property type="match status" value="1"/>
</dbReference>
<dbReference type="Proteomes" id="UP000789572">
    <property type="component" value="Unassembled WGS sequence"/>
</dbReference>